<dbReference type="Pfam" id="PF00190">
    <property type="entry name" value="Cupin_1"/>
    <property type="match status" value="1"/>
</dbReference>
<dbReference type="Proteomes" id="UP000631114">
    <property type="component" value="Unassembled WGS sequence"/>
</dbReference>
<comment type="similarity">
    <text evidence="2">Belongs to the germin family.</text>
</comment>
<dbReference type="InterPro" id="IPR011051">
    <property type="entry name" value="RmlC_Cupin_sf"/>
</dbReference>
<feature type="binding site" evidence="8">
    <location>
        <position position="289"/>
    </location>
    <ligand>
        <name>oxalate</name>
        <dbReference type="ChEBI" id="CHEBI:30623"/>
    </ligand>
</feature>
<dbReference type="AlphaFoldDB" id="A0A835H299"/>
<evidence type="ECO:0000256" key="4">
    <source>
        <dbReference type="ARBA" id="ARBA00022525"/>
    </source>
</evidence>
<dbReference type="InterPro" id="IPR001929">
    <property type="entry name" value="Germin"/>
</dbReference>
<keyword evidence="4" id="KW-0964">Secreted</keyword>
<feature type="coiled-coil region" evidence="10">
    <location>
        <begin position="79"/>
        <end position="130"/>
    </location>
</feature>
<feature type="binding site" evidence="9">
    <location>
        <position position="284"/>
    </location>
    <ligand>
        <name>Mn(2+)</name>
        <dbReference type="ChEBI" id="CHEBI:29035"/>
    </ligand>
</feature>
<evidence type="ECO:0000259" key="11">
    <source>
        <dbReference type="SMART" id="SM00835"/>
    </source>
</evidence>
<evidence type="ECO:0000256" key="9">
    <source>
        <dbReference type="PIRSR" id="PIRSR601929-2"/>
    </source>
</evidence>
<accession>A0A835H299</accession>
<keyword evidence="5 8" id="KW-0479">Metal-binding</keyword>
<evidence type="ECO:0000256" key="8">
    <source>
        <dbReference type="PIRSR" id="PIRSR601929-1"/>
    </source>
</evidence>
<reference evidence="12 13" key="1">
    <citation type="submission" date="2020-10" db="EMBL/GenBank/DDBJ databases">
        <title>The Coptis chinensis genome and diversification of protoberbering-type alkaloids.</title>
        <authorList>
            <person name="Wang B."/>
            <person name="Shu S."/>
            <person name="Song C."/>
            <person name="Liu Y."/>
        </authorList>
    </citation>
    <scope>NUCLEOTIDE SEQUENCE [LARGE SCALE GENOMIC DNA]</scope>
    <source>
        <strain evidence="12">HL-2020</strain>
        <tissue evidence="12">Leaf</tissue>
    </source>
</reference>
<keyword evidence="6" id="KW-1015">Disulfide bond</keyword>
<evidence type="ECO:0000313" key="13">
    <source>
        <dbReference type="Proteomes" id="UP000631114"/>
    </source>
</evidence>
<dbReference type="GO" id="GO:0030145">
    <property type="term" value="F:manganese ion binding"/>
    <property type="evidence" value="ECO:0007669"/>
    <property type="project" value="InterPro"/>
</dbReference>
<dbReference type="SMART" id="SM00835">
    <property type="entry name" value="Cupin_1"/>
    <property type="match status" value="1"/>
</dbReference>
<keyword evidence="3" id="KW-0052">Apoplast</keyword>
<protein>
    <recommendedName>
        <fullName evidence="11">Cupin type-1 domain-containing protein</fullName>
    </recommendedName>
</protein>
<proteinExistence type="inferred from homology"/>
<dbReference type="PANTHER" id="PTHR31238">
    <property type="entry name" value="GERMIN-LIKE PROTEIN SUBFAMILY 3 MEMBER 3"/>
    <property type="match status" value="1"/>
</dbReference>
<evidence type="ECO:0000256" key="10">
    <source>
        <dbReference type="SAM" id="Coils"/>
    </source>
</evidence>
<feature type="binding site" evidence="8">
    <location>
        <position position="284"/>
    </location>
    <ligand>
        <name>oxalate</name>
        <dbReference type="ChEBI" id="CHEBI:30623"/>
    </ligand>
</feature>
<evidence type="ECO:0000256" key="5">
    <source>
        <dbReference type="ARBA" id="ARBA00022723"/>
    </source>
</evidence>
<keyword evidence="13" id="KW-1185">Reference proteome</keyword>
<organism evidence="12 13">
    <name type="scientific">Coptis chinensis</name>
    <dbReference type="NCBI Taxonomy" id="261450"/>
    <lineage>
        <taxon>Eukaryota</taxon>
        <taxon>Viridiplantae</taxon>
        <taxon>Streptophyta</taxon>
        <taxon>Embryophyta</taxon>
        <taxon>Tracheophyta</taxon>
        <taxon>Spermatophyta</taxon>
        <taxon>Magnoliopsida</taxon>
        <taxon>Ranunculales</taxon>
        <taxon>Ranunculaceae</taxon>
        <taxon>Coptidoideae</taxon>
        <taxon>Coptis</taxon>
    </lineage>
</organism>
<dbReference type="Gene3D" id="2.60.120.10">
    <property type="entry name" value="Jelly Rolls"/>
    <property type="match status" value="1"/>
</dbReference>
<evidence type="ECO:0000313" key="12">
    <source>
        <dbReference type="EMBL" id="KAF9590307.1"/>
    </source>
</evidence>
<dbReference type="InterPro" id="IPR014710">
    <property type="entry name" value="RmlC-like_jellyroll"/>
</dbReference>
<evidence type="ECO:0000256" key="2">
    <source>
        <dbReference type="ARBA" id="ARBA00007456"/>
    </source>
</evidence>
<dbReference type="SUPFAM" id="SSF51182">
    <property type="entry name" value="RmlC-like cupins"/>
    <property type="match status" value="1"/>
</dbReference>
<comment type="subcellular location">
    <subcellularLocation>
        <location evidence="1">Secreted</location>
        <location evidence="1">Extracellular space</location>
        <location evidence="1">Apoplast</location>
    </subcellularLocation>
</comment>
<evidence type="ECO:0000256" key="7">
    <source>
        <dbReference type="ARBA" id="ARBA00023211"/>
    </source>
</evidence>
<dbReference type="FunFam" id="2.60.120.10:FF:000005">
    <property type="entry name" value="Germin-like protein subfamily 1 member 8"/>
    <property type="match status" value="1"/>
</dbReference>
<dbReference type="OrthoDB" id="1546383at2759"/>
<evidence type="ECO:0000256" key="3">
    <source>
        <dbReference type="ARBA" id="ARBA00022523"/>
    </source>
</evidence>
<dbReference type="InterPro" id="IPR019780">
    <property type="entry name" value="Germin_Mn-BS"/>
</dbReference>
<evidence type="ECO:0000256" key="6">
    <source>
        <dbReference type="ARBA" id="ARBA00023157"/>
    </source>
</evidence>
<keyword evidence="7 8" id="KW-0464">Manganese</keyword>
<sequence>MLLFEFQVVSLLMMNARFRQAKAQIFSRPRPPTTPPVTGPTISAAKYICRHEAHGDWKRRSPFSQKPAYNAWRERGNALNLWRERVDALEQELMATKRALEDALVREKELEAYVDKKKKKKNKLKKLLHRVPHNVHDWVDIEIGWCCSLYLGEVQEQIVIRLNHVVEMITARMVKKLSVDIPLWRKPTPKVVVEFAMAKLRLLRFYVKITDGVFVNGKFCKDPKLATANDFFFSGLHMPGNTSNQLGSAITPANVAQIPGLNTLGISLARVDFAPYGLTSPHTHPRATEIVVVVEGTLYVGFVTSNPDNRFITKVLYQGDVFVIPVGLIHFQFNTGNTQAVAFVGISSQNPGVITIANNIFGSNPPISDDVLAKAFQLDKNVVDNLQAKFGMDIA</sequence>
<dbReference type="InterPro" id="IPR006045">
    <property type="entry name" value="Cupin_1"/>
</dbReference>
<dbReference type="PROSITE" id="PS00725">
    <property type="entry name" value="GERMIN"/>
    <property type="match status" value="1"/>
</dbReference>
<dbReference type="EMBL" id="JADFTS010000009">
    <property type="protein sequence ID" value="KAF9590307.1"/>
    <property type="molecule type" value="Genomic_DNA"/>
</dbReference>
<feature type="domain" description="Cupin type-1" evidence="11">
    <location>
        <begin position="234"/>
        <end position="384"/>
    </location>
</feature>
<dbReference type="GO" id="GO:0048046">
    <property type="term" value="C:apoplast"/>
    <property type="evidence" value="ECO:0007669"/>
    <property type="project" value="UniProtKB-SubCell"/>
</dbReference>
<feature type="binding site" evidence="9">
    <location>
        <position position="289"/>
    </location>
    <ligand>
        <name>Mn(2+)</name>
        <dbReference type="ChEBI" id="CHEBI:29035"/>
    </ligand>
</feature>
<comment type="caution">
    <text evidence="12">The sequence shown here is derived from an EMBL/GenBank/DDBJ whole genome shotgun (WGS) entry which is preliminary data.</text>
</comment>
<dbReference type="CDD" id="cd02241">
    <property type="entry name" value="cupin_OxOx"/>
    <property type="match status" value="1"/>
</dbReference>
<feature type="binding site" evidence="9">
    <location>
        <position position="282"/>
    </location>
    <ligand>
        <name>Mn(2+)</name>
        <dbReference type="ChEBI" id="CHEBI:29035"/>
    </ligand>
</feature>
<name>A0A835H299_9MAGN</name>
<evidence type="ECO:0000256" key="1">
    <source>
        <dbReference type="ARBA" id="ARBA00004271"/>
    </source>
</evidence>
<gene>
    <name evidence="12" type="ORF">IFM89_033715</name>
</gene>
<keyword evidence="10" id="KW-0175">Coiled coil</keyword>
<dbReference type="PRINTS" id="PR00325">
    <property type="entry name" value="GERMIN"/>
</dbReference>
<feature type="binding site" evidence="9">
    <location>
        <position position="330"/>
    </location>
    <ligand>
        <name>Mn(2+)</name>
        <dbReference type="ChEBI" id="CHEBI:29035"/>
    </ligand>
</feature>